<dbReference type="SUPFAM" id="SSF57903">
    <property type="entry name" value="FYVE/PHD zinc finger"/>
    <property type="match status" value="1"/>
</dbReference>
<dbReference type="EMBL" id="CP080635">
    <property type="protein sequence ID" value="QYX74688.1"/>
    <property type="molecule type" value="Genomic_DNA"/>
</dbReference>
<dbReference type="GeneID" id="67442348"/>
<keyword evidence="3" id="KW-1185">Reference proteome</keyword>
<evidence type="ECO:0000313" key="2">
    <source>
        <dbReference type="EMBL" id="QYX74688.1"/>
    </source>
</evidence>
<gene>
    <name evidence="2" type="ORF">K3G22_03775</name>
</gene>
<evidence type="ECO:0000256" key="1">
    <source>
        <dbReference type="ARBA" id="ARBA00008525"/>
    </source>
</evidence>
<sequence>MFSRYLALYITTVYCQSLHNQYHFCGTCGKATRFVCTSTIYAVKKVDFICPWCVADGTAAKKFNGSFIDDYPLIEAGIVIKLFSPCILAR</sequence>
<organism evidence="2 3">
    <name type="scientific">Shewanella putrefaciens</name>
    <name type="common">Pseudomonas putrefaciens</name>
    <dbReference type="NCBI Taxonomy" id="24"/>
    <lineage>
        <taxon>Bacteria</taxon>
        <taxon>Pseudomonadati</taxon>
        <taxon>Pseudomonadota</taxon>
        <taxon>Gammaproteobacteria</taxon>
        <taxon>Alteromonadales</taxon>
        <taxon>Shewanellaceae</taxon>
        <taxon>Shewanella</taxon>
    </lineage>
</organism>
<evidence type="ECO:0000313" key="3">
    <source>
        <dbReference type="Proteomes" id="UP000827084"/>
    </source>
</evidence>
<dbReference type="Pfam" id="PF03691">
    <property type="entry name" value="UPF0167"/>
    <property type="match status" value="1"/>
</dbReference>
<reference evidence="2 3" key="1">
    <citation type="submission" date="2021-08" db="EMBL/GenBank/DDBJ databases">
        <title>Shewanella putrefaciens YZ-J, complete genome.</title>
        <authorList>
            <person name="Yi Z."/>
        </authorList>
    </citation>
    <scope>NUCLEOTIDE SEQUENCE [LARGE SCALE GENOMIC DNA]</scope>
    <source>
        <strain evidence="2 3">YZ-J</strain>
    </source>
</reference>
<dbReference type="InterPro" id="IPR005363">
    <property type="entry name" value="UPF0167"/>
</dbReference>
<comment type="similarity">
    <text evidence="1">Belongs to the UPF0167 family.</text>
</comment>
<dbReference type="InterPro" id="IPR011011">
    <property type="entry name" value="Znf_FYVE_PHD"/>
</dbReference>
<accession>A0ABX8XHJ5</accession>
<dbReference type="RefSeq" id="WP_082785922.1">
    <property type="nucleotide sequence ID" value="NZ_BMPK01000004.1"/>
</dbReference>
<proteinExistence type="inferred from homology"/>
<protein>
    <submittedName>
        <fullName evidence="2">CbrC family protein</fullName>
    </submittedName>
</protein>
<dbReference type="Proteomes" id="UP000827084">
    <property type="component" value="Chromosome"/>
</dbReference>
<name>A0ABX8XHJ5_SHEPU</name>